<proteinExistence type="predicted"/>
<dbReference type="PANTHER" id="PTHR34281:SF2">
    <property type="entry name" value="PROTEIN EARLY FLOWERING 3"/>
    <property type="match status" value="1"/>
</dbReference>
<comment type="caution">
    <text evidence="1">The sequence shown here is derived from an EMBL/GenBank/DDBJ whole genome shotgun (WGS) entry which is preliminary data.</text>
</comment>
<dbReference type="InterPro" id="IPR039319">
    <property type="entry name" value="ELF3-like"/>
</dbReference>
<organism evidence="1 2">
    <name type="scientific">Forsythia ovata</name>
    <dbReference type="NCBI Taxonomy" id="205694"/>
    <lineage>
        <taxon>Eukaryota</taxon>
        <taxon>Viridiplantae</taxon>
        <taxon>Streptophyta</taxon>
        <taxon>Embryophyta</taxon>
        <taxon>Tracheophyta</taxon>
        <taxon>Spermatophyta</taxon>
        <taxon>Magnoliopsida</taxon>
        <taxon>eudicotyledons</taxon>
        <taxon>Gunneridae</taxon>
        <taxon>Pentapetalae</taxon>
        <taxon>asterids</taxon>
        <taxon>lamiids</taxon>
        <taxon>Lamiales</taxon>
        <taxon>Oleaceae</taxon>
        <taxon>Forsythieae</taxon>
        <taxon>Forsythia</taxon>
    </lineage>
</organism>
<dbReference type="AlphaFoldDB" id="A0ABD1W5V0"/>
<gene>
    <name evidence="1" type="ORF">Fot_14190</name>
</gene>
<reference evidence="2" key="1">
    <citation type="submission" date="2024-07" db="EMBL/GenBank/DDBJ databases">
        <title>Two chromosome-level genome assemblies of Korean endemic species Abeliophyllum distichum and Forsythia ovata (Oleaceae).</title>
        <authorList>
            <person name="Jang H."/>
        </authorList>
    </citation>
    <scope>NUCLEOTIDE SEQUENCE [LARGE SCALE GENOMIC DNA]</scope>
</reference>
<accession>A0ABD1W5V0</accession>
<evidence type="ECO:0000313" key="1">
    <source>
        <dbReference type="EMBL" id="KAL2544957.1"/>
    </source>
</evidence>
<dbReference type="Proteomes" id="UP001604277">
    <property type="component" value="Unassembled WGS sequence"/>
</dbReference>
<keyword evidence="2" id="KW-1185">Reference proteome</keyword>
<sequence length="126" mass="14006">MKDFPSEQQNIVYDISNDAETREDRGDSVSETSMVRIIFGKPGGLLLINKKFLQFKYLSCTRLVKVQRSIAGSPHLLLEDAAYSGKPVKASPAKKLLLDYNVEVPLNVSKRKRDSNKPGHPAECSA</sequence>
<dbReference type="PANTHER" id="PTHR34281">
    <property type="entry name" value="PROTEIN EARLY FLOWERING 3"/>
    <property type="match status" value="1"/>
</dbReference>
<protein>
    <submittedName>
        <fullName evidence="1">Protein EARLY FLOWERING 3-like</fullName>
    </submittedName>
</protein>
<name>A0ABD1W5V0_9LAMI</name>
<dbReference type="EMBL" id="JBFOLJ010000004">
    <property type="protein sequence ID" value="KAL2544957.1"/>
    <property type="molecule type" value="Genomic_DNA"/>
</dbReference>
<evidence type="ECO:0000313" key="2">
    <source>
        <dbReference type="Proteomes" id="UP001604277"/>
    </source>
</evidence>